<dbReference type="SUPFAM" id="SSF49464">
    <property type="entry name" value="Carboxypeptidase regulatory domain-like"/>
    <property type="match status" value="1"/>
</dbReference>
<evidence type="ECO:0000256" key="5">
    <source>
        <dbReference type="ARBA" id="ARBA00023077"/>
    </source>
</evidence>
<feature type="domain" description="TonB-dependent receptor-like beta-barrel" evidence="9">
    <location>
        <begin position="414"/>
        <end position="874"/>
    </location>
</feature>
<dbReference type="InterPro" id="IPR000531">
    <property type="entry name" value="Beta-barrel_TonB"/>
</dbReference>
<evidence type="ECO:0000256" key="2">
    <source>
        <dbReference type="ARBA" id="ARBA00022448"/>
    </source>
</evidence>
<comment type="caution">
    <text evidence="10">The sequence shown here is derived from an EMBL/GenBank/DDBJ whole genome shotgun (WGS) entry which is preliminary data.</text>
</comment>
<dbReference type="InterPro" id="IPR039426">
    <property type="entry name" value="TonB-dep_rcpt-like"/>
</dbReference>
<protein>
    <recommendedName>
        <fullName evidence="9">TonB-dependent receptor-like beta-barrel domain-containing protein</fullName>
    </recommendedName>
</protein>
<evidence type="ECO:0000256" key="6">
    <source>
        <dbReference type="ARBA" id="ARBA00023136"/>
    </source>
</evidence>
<comment type="subcellular location">
    <subcellularLocation>
        <location evidence="1">Cell outer membrane</location>
        <topology evidence="1">Multi-pass membrane protein</topology>
    </subcellularLocation>
</comment>
<evidence type="ECO:0000313" key="10">
    <source>
        <dbReference type="EMBL" id="MPM13417.1"/>
    </source>
</evidence>
<dbReference type="Pfam" id="PF13715">
    <property type="entry name" value="CarbopepD_reg_2"/>
    <property type="match status" value="1"/>
</dbReference>
<evidence type="ECO:0000256" key="8">
    <source>
        <dbReference type="ARBA" id="ARBA00023237"/>
    </source>
</evidence>
<keyword evidence="6" id="KW-0472">Membrane</keyword>
<dbReference type="PANTHER" id="PTHR30069">
    <property type="entry name" value="TONB-DEPENDENT OUTER MEMBRANE RECEPTOR"/>
    <property type="match status" value="1"/>
</dbReference>
<keyword evidence="4" id="KW-0732">Signal</keyword>
<keyword evidence="2" id="KW-0813">Transport</keyword>
<dbReference type="Gene3D" id="2.40.170.20">
    <property type="entry name" value="TonB-dependent receptor, beta-barrel domain"/>
    <property type="match status" value="1"/>
</dbReference>
<reference evidence="10" key="1">
    <citation type="submission" date="2019-08" db="EMBL/GenBank/DDBJ databases">
        <authorList>
            <person name="Kucharzyk K."/>
            <person name="Murdoch R.W."/>
            <person name="Higgins S."/>
            <person name="Loffler F."/>
        </authorList>
    </citation>
    <scope>NUCLEOTIDE SEQUENCE</scope>
</reference>
<keyword evidence="7" id="KW-0675">Receptor</keyword>
<proteinExistence type="predicted"/>
<organism evidence="10">
    <name type="scientific">bioreactor metagenome</name>
    <dbReference type="NCBI Taxonomy" id="1076179"/>
    <lineage>
        <taxon>unclassified sequences</taxon>
        <taxon>metagenomes</taxon>
        <taxon>ecological metagenomes</taxon>
    </lineage>
</organism>
<accession>A0A644XBY1</accession>
<name>A0A644XBY1_9ZZZZ</name>
<evidence type="ECO:0000256" key="7">
    <source>
        <dbReference type="ARBA" id="ARBA00023170"/>
    </source>
</evidence>
<keyword evidence="3" id="KW-0812">Transmembrane</keyword>
<dbReference type="EMBL" id="VSSQ01002116">
    <property type="protein sequence ID" value="MPM13417.1"/>
    <property type="molecule type" value="Genomic_DNA"/>
</dbReference>
<dbReference type="GO" id="GO:0009279">
    <property type="term" value="C:cell outer membrane"/>
    <property type="evidence" value="ECO:0007669"/>
    <property type="project" value="UniProtKB-SubCell"/>
</dbReference>
<evidence type="ECO:0000256" key="1">
    <source>
        <dbReference type="ARBA" id="ARBA00004571"/>
    </source>
</evidence>
<sequence>MRIKLLFILFCSTFSLFAYGQQNVFVLSMAGPDSVISVARREAGLKVYFPKSAYSDSLKISLSSSRKDFLRNLSSELRRQGYSATIRGEHIFVLKEDVLQMSLPVAFFNEGEDTLSDNSVSSLFSGTESIAMSQNKIYKVGDPSRISKGGRAVISGYIKDLDSGEPLIGISVASDNKTFAVTDSYGFYRISLQPGSRMLKFKGYGYEDSDLMVELYGDGGLDVLLKERVYSLKGVVLSAENTHNLRSTQMGLEKVRIDRIKHVPAAFGEADVLKIVLTLPGVKSVGEASGGFNVRGGATDQNLILFNDGTIFNPTHLFGLFSAFNADIVNDIELYKSTIPARFGGRISSVLEINSREGNSKKITGSAGIGLLTGKFHIEGPVIKDKLNFIVGVRTTYSDWILGLLPENTEYKNGSATFQDFTAGLSYKVDNKNTLYLNGYYSRDGFKFSNDTTFAYQNANASLKWRSIINESHNLVISAGYDLYNYKTSDFGNPVNAYTMDFNIKQGFVRANFNWLINEKHSLNYGLNTIFYHLSPGSLVPEGAESIVVPRKLPLEKGVESALYVGETWSITDKLSLELGLRYSLYSALGEKTYFNYYPGEPRSESTIVDSTIVPSGKMVKPYLGPEFRVSARYAFNNDFSLKAGFNSMRQNIHMLSNTTAISPTDIWKLSDANISPQTGWQAAAGFYGNIFGRRIELSVEGYYKEMDNYLDYKSGAVITMNKFIERDVVKTVGRAYGAEIMLKKPLGKLNGWMAYTYSRTMLKQVPESGEMLINKGNWYSASYDKPHEIKLVANYKFTQRFSVSLNVDYSSGRPVTIPLSKYNYGNGYRLFYSDRNAYRIPDYFRMDFSINIEPSHNLTLLTHSTITLGVYNLTGRKNAYSIYYDTHSGSKIKGYKLSIFGAPIPYITYNIKF</sequence>
<dbReference type="PANTHER" id="PTHR30069:SF29">
    <property type="entry name" value="HEMOGLOBIN AND HEMOGLOBIN-HAPTOGLOBIN-BINDING PROTEIN 1-RELATED"/>
    <property type="match status" value="1"/>
</dbReference>
<dbReference type="InterPro" id="IPR008969">
    <property type="entry name" value="CarboxyPept-like_regulatory"/>
</dbReference>
<dbReference type="InterPro" id="IPR036942">
    <property type="entry name" value="Beta-barrel_TonB_sf"/>
</dbReference>
<evidence type="ECO:0000256" key="3">
    <source>
        <dbReference type="ARBA" id="ARBA00022692"/>
    </source>
</evidence>
<evidence type="ECO:0000256" key="4">
    <source>
        <dbReference type="ARBA" id="ARBA00022729"/>
    </source>
</evidence>
<evidence type="ECO:0000259" key="9">
    <source>
        <dbReference type="Pfam" id="PF00593"/>
    </source>
</evidence>
<dbReference type="Pfam" id="PF00593">
    <property type="entry name" value="TonB_dep_Rec_b-barrel"/>
    <property type="match status" value="1"/>
</dbReference>
<dbReference type="Gene3D" id="2.60.40.1120">
    <property type="entry name" value="Carboxypeptidase-like, regulatory domain"/>
    <property type="match status" value="1"/>
</dbReference>
<dbReference type="SUPFAM" id="SSF56935">
    <property type="entry name" value="Porins"/>
    <property type="match status" value="1"/>
</dbReference>
<gene>
    <name evidence="10" type="ORF">SDC9_59774</name>
</gene>
<keyword evidence="8" id="KW-0998">Cell outer membrane</keyword>
<dbReference type="AlphaFoldDB" id="A0A644XBY1"/>
<dbReference type="GO" id="GO:0044718">
    <property type="term" value="P:siderophore transmembrane transport"/>
    <property type="evidence" value="ECO:0007669"/>
    <property type="project" value="TreeGrafter"/>
</dbReference>
<dbReference type="GO" id="GO:0015344">
    <property type="term" value="F:siderophore uptake transmembrane transporter activity"/>
    <property type="evidence" value="ECO:0007669"/>
    <property type="project" value="TreeGrafter"/>
</dbReference>
<dbReference type="PROSITE" id="PS52016">
    <property type="entry name" value="TONB_DEPENDENT_REC_3"/>
    <property type="match status" value="1"/>
</dbReference>
<keyword evidence="5" id="KW-0798">TonB box</keyword>